<protein>
    <submittedName>
        <fullName evidence="2">Uncharacterized protein</fullName>
    </submittedName>
</protein>
<name>W9VKR9_9EURO</name>
<gene>
    <name evidence="2" type="ORF">A1O5_12544</name>
</gene>
<dbReference type="AlphaFoldDB" id="W9VKR9"/>
<dbReference type="HOGENOM" id="CLU_1331830_0_0_1"/>
<feature type="region of interest" description="Disordered" evidence="1">
    <location>
        <begin position="120"/>
        <end position="140"/>
    </location>
</feature>
<proteinExistence type="predicted"/>
<dbReference type="Proteomes" id="UP000019471">
    <property type="component" value="Unassembled WGS sequence"/>
</dbReference>
<dbReference type="GeneID" id="19197230"/>
<dbReference type="EMBL" id="AMGX01000035">
    <property type="protein sequence ID" value="EXJ56277.1"/>
    <property type="molecule type" value="Genomic_DNA"/>
</dbReference>
<evidence type="ECO:0000313" key="3">
    <source>
        <dbReference type="Proteomes" id="UP000019471"/>
    </source>
</evidence>
<feature type="compositionally biased region" description="Basic and acidic residues" evidence="1">
    <location>
        <begin position="164"/>
        <end position="189"/>
    </location>
</feature>
<reference evidence="2 3" key="1">
    <citation type="submission" date="2013-03" db="EMBL/GenBank/DDBJ databases">
        <title>The Genome Sequence of Cladophialophora psammophila CBS 110553.</title>
        <authorList>
            <consortium name="The Broad Institute Genomics Platform"/>
            <person name="Cuomo C."/>
            <person name="de Hoog S."/>
            <person name="Gorbushina A."/>
            <person name="Walker B."/>
            <person name="Young S.K."/>
            <person name="Zeng Q."/>
            <person name="Gargeya S."/>
            <person name="Fitzgerald M."/>
            <person name="Haas B."/>
            <person name="Abouelleil A."/>
            <person name="Allen A.W."/>
            <person name="Alvarado L."/>
            <person name="Arachchi H.M."/>
            <person name="Berlin A.M."/>
            <person name="Chapman S.B."/>
            <person name="Gainer-Dewar J."/>
            <person name="Goldberg J."/>
            <person name="Griggs A."/>
            <person name="Gujja S."/>
            <person name="Hansen M."/>
            <person name="Howarth C."/>
            <person name="Imamovic A."/>
            <person name="Ireland A."/>
            <person name="Larimer J."/>
            <person name="McCowan C."/>
            <person name="Murphy C."/>
            <person name="Pearson M."/>
            <person name="Poon T.W."/>
            <person name="Priest M."/>
            <person name="Roberts A."/>
            <person name="Saif S."/>
            <person name="Shea T."/>
            <person name="Sisk P."/>
            <person name="Sykes S."/>
            <person name="Wortman J."/>
            <person name="Nusbaum C."/>
            <person name="Birren B."/>
        </authorList>
    </citation>
    <scope>NUCLEOTIDE SEQUENCE [LARGE SCALE GENOMIC DNA]</scope>
    <source>
        <strain evidence="2 3">CBS 110553</strain>
    </source>
</reference>
<organism evidence="2 3">
    <name type="scientific">Cladophialophora psammophila CBS 110553</name>
    <dbReference type="NCBI Taxonomy" id="1182543"/>
    <lineage>
        <taxon>Eukaryota</taxon>
        <taxon>Fungi</taxon>
        <taxon>Dikarya</taxon>
        <taxon>Ascomycota</taxon>
        <taxon>Pezizomycotina</taxon>
        <taxon>Eurotiomycetes</taxon>
        <taxon>Chaetothyriomycetidae</taxon>
        <taxon>Chaetothyriales</taxon>
        <taxon>Herpotrichiellaceae</taxon>
        <taxon>Cladophialophora</taxon>
    </lineage>
</organism>
<evidence type="ECO:0000313" key="2">
    <source>
        <dbReference type="EMBL" id="EXJ56277.1"/>
    </source>
</evidence>
<evidence type="ECO:0000256" key="1">
    <source>
        <dbReference type="SAM" id="MobiDB-lite"/>
    </source>
</evidence>
<accession>W9VKR9</accession>
<dbReference type="RefSeq" id="XP_007751303.1">
    <property type="nucleotide sequence ID" value="XM_007753113.1"/>
</dbReference>
<keyword evidence="3" id="KW-1185">Reference proteome</keyword>
<comment type="caution">
    <text evidence="2">The sequence shown here is derived from an EMBL/GenBank/DDBJ whole genome shotgun (WGS) entry which is preliminary data.</text>
</comment>
<feature type="region of interest" description="Disordered" evidence="1">
    <location>
        <begin position="164"/>
        <end position="193"/>
    </location>
</feature>
<sequence length="206" mass="23284">MGNRNARDGDEHAGSAGELRVVIDPHDGVPTAAGASADQRQSELEAEIKQEARFFERRHLEQPQAQTARVVAEQAWEIAELQAIKCSLQREVEREQGRLEELKLIRRRCRVEEEIAAPRRVRDTTPAAPAPAPSPRVEHRSPPKVHFVRMARASYERLRLAADGEHRPLELRPRGGNRQRDAVQGDRGRPGSAPVRIVINNWFRCP</sequence>